<sequence length="147" mass="16727">MISMFLKLLSPISTLVSTQSFYLQESISGKIYPLEDGQSNQEFGREEKSANYRLVNVSRPVIGNSVTIESLLIDCLVSLLKVLATYPPRKRIGSLKGCSHWKNKLIVSEIPDSKWLFFFHLFQISFIDRELQDVEAPIILVIYCIGL</sequence>
<dbReference type="EMBL" id="PNBA02000014">
    <property type="protein sequence ID" value="KAG6401609.1"/>
    <property type="molecule type" value="Genomic_DNA"/>
</dbReference>
<accession>A0A8X8ZF29</accession>
<dbReference type="AlphaFoldDB" id="A0A8X8ZF29"/>
<gene>
    <name evidence="2" type="ORF">SASPL_138473</name>
</gene>
<dbReference type="Proteomes" id="UP000298416">
    <property type="component" value="Unassembled WGS sequence"/>
</dbReference>
<keyword evidence="1" id="KW-0732">Signal</keyword>
<reference evidence="2" key="1">
    <citation type="submission" date="2018-01" db="EMBL/GenBank/DDBJ databases">
        <authorList>
            <person name="Mao J.F."/>
        </authorList>
    </citation>
    <scope>NUCLEOTIDE SEQUENCE</scope>
    <source>
        <strain evidence="2">Huo1</strain>
        <tissue evidence="2">Leaf</tissue>
    </source>
</reference>
<feature type="chain" id="PRO_5036466305" evidence="1">
    <location>
        <begin position="19"/>
        <end position="147"/>
    </location>
</feature>
<organism evidence="2">
    <name type="scientific">Salvia splendens</name>
    <name type="common">Scarlet sage</name>
    <dbReference type="NCBI Taxonomy" id="180675"/>
    <lineage>
        <taxon>Eukaryota</taxon>
        <taxon>Viridiplantae</taxon>
        <taxon>Streptophyta</taxon>
        <taxon>Embryophyta</taxon>
        <taxon>Tracheophyta</taxon>
        <taxon>Spermatophyta</taxon>
        <taxon>Magnoliopsida</taxon>
        <taxon>eudicotyledons</taxon>
        <taxon>Gunneridae</taxon>
        <taxon>Pentapetalae</taxon>
        <taxon>asterids</taxon>
        <taxon>lamiids</taxon>
        <taxon>Lamiales</taxon>
        <taxon>Lamiaceae</taxon>
        <taxon>Nepetoideae</taxon>
        <taxon>Mentheae</taxon>
        <taxon>Salviinae</taxon>
        <taxon>Salvia</taxon>
        <taxon>Salvia subgen. Calosphace</taxon>
        <taxon>core Calosphace</taxon>
    </lineage>
</organism>
<keyword evidence="3" id="KW-1185">Reference proteome</keyword>
<feature type="signal peptide" evidence="1">
    <location>
        <begin position="1"/>
        <end position="18"/>
    </location>
</feature>
<reference evidence="2" key="2">
    <citation type="submission" date="2020-08" db="EMBL/GenBank/DDBJ databases">
        <title>Plant Genome Project.</title>
        <authorList>
            <person name="Zhang R.-G."/>
        </authorList>
    </citation>
    <scope>NUCLEOTIDE SEQUENCE</scope>
    <source>
        <strain evidence="2">Huo1</strain>
        <tissue evidence="2">Leaf</tissue>
    </source>
</reference>
<proteinExistence type="predicted"/>
<evidence type="ECO:0000313" key="3">
    <source>
        <dbReference type="Proteomes" id="UP000298416"/>
    </source>
</evidence>
<evidence type="ECO:0000256" key="1">
    <source>
        <dbReference type="SAM" id="SignalP"/>
    </source>
</evidence>
<name>A0A8X8ZF29_SALSN</name>
<protein>
    <submittedName>
        <fullName evidence="2">Uncharacterized protein</fullName>
    </submittedName>
</protein>
<evidence type="ECO:0000313" key="2">
    <source>
        <dbReference type="EMBL" id="KAG6401609.1"/>
    </source>
</evidence>
<comment type="caution">
    <text evidence="2">The sequence shown here is derived from an EMBL/GenBank/DDBJ whole genome shotgun (WGS) entry which is preliminary data.</text>
</comment>